<dbReference type="VEuPathDB" id="VectorBase:AMEM21_009610"/>
<protein>
    <submittedName>
        <fullName evidence="2">Uncharacterized protein</fullName>
    </submittedName>
</protein>
<dbReference type="VEuPathDB" id="VectorBase:AMEM012474"/>
<feature type="region of interest" description="Disordered" evidence="1">
    <location>
        <begin position="1"/>
        <end position="24"/>
    </location>
</feature>
<reference evidence="2" key="1">
    <citation type="submission" date="2020-05" db="UniProtKB">
        <authorList>
            <consortium name="EnsemblMetazoa"/>
        </authorList>
    </citation>
    <scope>IDENTIFICATION</scope>
    <source>
        <strain evidence="2">MAF</strain>
    </source>
</reference>
<dbReference type="AlphaFoldDB" id="A0A182VC67"/>
<proteinExistence type="predicted"/>
<evidence type="ECO:0000313" key="2">
    <source>
        <dbReference type="EnsemblMetazoa" id="AMEM012474-PA"/>
    </source>
</evidence>
<evidence type="ECO:0000256" key="1">
    <source>
        <dbReference type="SAM" id="MobiDB-lite"/>
    </source>
</evidence>
<keyword evidence="3" id="KW-1185">Reference proteome</keyword>
<organism evidence="2 3">
    <name type="scientific">Anopheles merus</name>
    <name type="common">Mosquito</name>
    <dbReference type="NCBI Taxonomy" id="30066"/>
    <lineage>
        <taxon>Eukaryota</taxon>
        <taxon>Metazoa</taxon>
        <taxon>Ecdysozoa</taxon>
        <taxon>Arthropoda</taxon>
        <taxon>Hexapoda</taxon>
        <taxon>Insecta</taxon>
        <taxon>Pterygota</taxon>
        <taxon>Neoptera</taxon>
        <taxon>Endopterygota</taxon>
        <taxon>Diptera</taxon>
        <taxon>Nematocera</taxon>
        <taxon>Culicoidea</taxon>
        <taxon>Culicidae</taxon>
        <taxon>Anophelinae</taxon>
        <taxon>Anopheles</taxon>
    </lineage>
</organism>
<dbReference type="EnsemblMetazoa" id="AMEM012474-RA">
    <property type="protein sequence ID" value="AMEM012474-PA"/>
    <property type="gene ID" value="AMEM012474"/>
</dbReference>
<sequence length="571" mass="61418">MARFGKHAAVQKTRTDPPCQTRPEYARSGRTERTLFVNFVFDILISLPYRSYPCITMGVWSACTVLLIPLLCGLSHGSPDLGLDISIEFVTSNNPNIQSAAGMVSFTTSDLQGAIGGYQLAKLNGATNLIVSGEALISLVGNITVNVNDVLRNISFVSSNRQTAPSCMFGSMNATMDRAFASLDQASTLIKSIQTSTSSQNTGALTSWVMMIQTSMTDISNYLDQLYKGVAAVLASGQPLTQSTIQANINQAVLLNLAGAISVVTTAEKGLTTTVRSIRSSFEQSGNILNTYSNDLNNALNSVNNTQRDYYNQVVGRISSYQGKISWEFGWGVTDIRNTLSRVNSFVFDQDTSKAAQQLNISIGVTNTAIQSNSVIIQSSMQSQMTQIFTGAEAFVQTNVKALVPVFDKSLFSLAATMSGGGAFASNCNSKYGGAITNLENNMRDGLQKCFNDYANTGYTDSFVSEYNMVIREQTRTIANRINFCLNLGSNTSPKVIKLGIAACLSETVALSEALMKDVSIQSKLVVAMINLESLATVQRVESCAAILNHGLVAKAAKLDQLLATCQTTNQ</sequence>
<name>A0A182VC67_ANOME</name>
<evidence type="ECO:0000313" key="3">
    <source>
        <dbReference type="Proteomes" id="UP000075903"/>
    </source>
</evidence>
<accession>A0A182VC67</accession>
<dbReference type="Proteomes" id="UP000075903">
    <property type="component" value="Unassembled WGS sequence"/>
</dbReference>